<keyword evidence="2" id="KW-0808">Transferase</keyword>
<dbReference type="RefSeq" id="WP_004806958.1">
    <property type="nucleotide sequence ID" value="NZ_CP116394.1"/>
</dbReference>
<dbReference type="InterPro" id="IPR027417">
    <property type="entry name" value="P-loop_NTPase"/>
</dbReference>
<accession>A0AB38XPG8</accession>
<dbReference type="Proteomes" id="UP001211044">
    <property type="component" value="Chromosome"/>
</dbReference>
<keyword evidence="2" id="KW-0418">Kinase</keyword>
<dbReference type="Pfam" id="PF00485">
    <property type="entry name" value="PRK"/>
    <property type="match status" value="1"/>
</dbReference>
<dbReference type="KEGG" id="wne:PIG85_00630"/>
<name>A0AB38XPG8_9ACTO</name>
<reference evidence="2" key="1">
    <citation type="submission" date="2023-01" db="EMBL/GenBank/DDBJ databases">
        <title>Comparative Genomic Analysis of the Clinically-Derived Winkia Strain NY0527 Provides Evidence into the Taxonomic Reassignment of Winkia neuii and Characterizes Their Virulence Traits.</title>
        <authorList>
            <person name="Cai X."/>
            <person name="Peng Y."/>
            <person name="Li M."/>
            <person name="Qiu Y."/>
            <person name="Wang Y."/>
            <person name="Xu L."/>
            <person name="Hou Q."/>
        </authorList>
    </citation>
    <scope>NUCLEOTIDE SEQUENCE</scope>
    <source>
        <strain evidence="2">NY0527</strain>
    </source>
</reference>
<dbReference type="Gene3D" id="3.40.50.300">
    <property type="entry name" value="P-loop containing nucleotide triphosphate hydrolases"/>
    <property type="match status" value="1"/>
</dbReference>
<evidence type="ECO:0000313" key="3">
    <source>
        <dbReference type="Proteomes" id="UP001211044"/>
    </source>
</evidence>
<dbReference type="PANTHER" id="PTHR10285">
    <property type="entry name" value="URIDINE KINASE"/>
    <property type="match status" value="1"/>
</dbReference>
<evidence type="ECO:0000259" key="1">
    <source>
        <dbReference type="Pfam" id="PF00485"/>
    </source>
</evidence>
<organism evidence="2 3">
    <name type="scientific">Winkia neuii subsp. anitrata</name>
    <dbReference type="NCBI Taxonomy" id="29318"/>
    <lineage>
        <taxon>Bacteria</taxon>
        <taxon>Bacillati</taxon>
        <taxon>Actinomycetota</taxon>
        <taxon>Actinomycetes</taxon>
        <taxon>Actinomycetales</taxon>
        <taxon>Actinomycetaceae</taxon>
        <taxon>Winkia</taxon>
    </lineage>
</organism>
<dbReference type="InterPro" id="IPR006083">
    <property type="entry name" value="PRK/URK"/>
</dbReference>
<dbReference type="SUPFAM" id="SSF52540">
    <property type="entry name" value="P-loop containing nucleoside triphosphate hydrolases"/>
    <property type="match status" value="1"/>
</dbReference>
<sequence>MESIDGSRAEIVVQLLTRIEALCANSSSRVLIGIAGCPGAGKTTLTKLLLDGIPEAAWVPMDGFHLSDAVLTDRGTLDRKGAPDTFDTEGYFSALQRIKAGREDVYVPSFDRDLEQPIAAGLRVPVEAKVVISEGNYLLLARDEWDRIHQLFDQVWFVDTPPELRISRLVNRHMRYGKPPQFAREWVQEVDEANAALIEEDAQSADLLVPFD</sequence>
<feature type="domain" description="Phosphoribulokinase/uridine kinase" evidence="1">
    <location>
        <begin position="31"/>
        <end position="210"/>
    </location>
</feature>
<dbReference type="NCBIfam" id="NF006743">
    <property type="entry name" value="PRK09270.1-2"/>
    <property type="match status" value="1"/>
</dbReference>
<proteinExistence type="predicted"/>
<dbReference type="GO" id="GO:0005524">
    <property type="term" value="F:ATP binding"/>
    <property type="evidence" value="ECO:0007669"/>
    <property type="project" value="InterPro"/>
</dbReference>
<evidence type="ECO:0000313" key="2">
    <source>
        <dbReference type="EMBL" id="WCE46183.1"/>
    </source>
</evidence>
<dbReference type="PRINTS" id="PR00988">
    <property type="entry name" value="URIDINKINASE"/>
</dbReference>
<dbReference type="GO" id="GO:0016301">
    <property type="term" value="F:kinase activity"/>
    <property type="evidence" value="ECO:0007669"/>
    <property type="project" value="UniProtKB-KW"/>
</dbReference>
<dbReference type="AlphaFoldDB" id="A0AB38XPG8"/>
<dbReference type="EMBL" id="CP116394">
    <property type="protein sequence ID" value="WCE46183.1"/>
    <property type="molecule type" value="Genomic_DNA"/>
</dbReference>
<gene>
    <name evidence="2" type="ORF">PIG85_00630</name>
</gene>
<protein>
    <submittedName>
        <fullName evidence="2">Nucleoside/nucleotide kinase family protein</fullName>
    </submittedName>
</protein>